<dbReference type="CDD" id="cd03801">
    <property type="entry name" value="GT4_PimA-like"/>
    <property type="match status" value="1"/>
</dbReference>
<evidence type="ECO:0000313" key="7">
    <source>
        <dbReference type="EMBL" id="MUN07027.1"/>
    </source>
</evidence>
<dbReference type="InterPro" id="IPR001296">
    <property type="entry name" value="Glyco_trans_1"/>
</dbReference>
<evidence type="ECO:0000256" key="3">
    <source>
        <dbReference type="ARBA" id="ARBA00022679"/>
    </source>
</evidence>
<dbReference type="AlphaFoldDB" id="A0A7C9HHD8"/>
<dbReference type="InterPro" id="IPR050194">
    <property type="entry name" value="Glycosyltransferase_grp1"/>
</dbReference>
<gene>
    <name evidence="7" type="ORF">GLX25_07835</name>
</gene>
<keyword evidence="8" id="KW-1185">Reference proteome</keyword>
<protein>
    <recommendedName>
        <fullName evidence="1">D-inositol 3-phosphate glycosyltransferase</fullName>
    </recommendedName>
</protein>
<dbReference type="OrthoDB" id="506201at2"/>
<name>A0A7C9HHD8_9MICO</name>
<proteinExistence type="predicted"/>
<dbReference type="InterPro" id="IPR028098">
    <property type="entry name" value="Glyco_trans_4-like_N"/>
</dbReference>
<evidence type="ECO:0000259" key="6">
    <source>
        <dbReference type="Pfam" id="PF13579"/>
    </source>
</evidence>
<dbReference type="GO" id="GO:0016757">
    <property type="term" value="F:glycosyltransferase activity"/>
    <property type="evidence" value="ECO:0007669"/>
    <property type="project" value="UniProtKB-KW"/>
</dbReference>
<feature type="domain" description="Glycosyl transferase family 1" evidence="5">
    <location>
        <begin position="244"/>
        <end position="402"/>
    </location>
</feature>
<feature type="domain" description="Glycosyltransferase subfamily 4-like N-terminal" evidence="6">
    <location>
        <begin position="55"/>
        <end position="228"/>
    </location>
</feature>
<dbReference type="Proteomes" id="UP000480122">
    <property type="component" value="Unassembled WGS sequence"/>
</dbReference>
<dbReference type="Pfam" id="PF00534">
    <property type="entry name" value="Glycos_transf_1"/>
    <property type="match status" value="1"/>
</dbReference>
<sequence>MRTADSHSSGIRRLSAAVRRNPMAERPPRRSRYMAGQKPRLLVLASTFPAHASDGTPAFVRDLAEREAERFDVMVVVPRVPGAPARERVGELEVRRYGYFPRRWESLADGAIIENLREKRSRWLQVVPFFVAQFLATRRAARDWRPDVAHVHWIIPQGVVARVALRRTPALLTTLGGDLYALNARPLRALKSWVIRWARAVTVMNAEMRERVIELGAAPEAVRILPMGADLSAVQAAPAVPAEPGRTRILFVGRLVEKKGVEVLLDSLRGLGTDSAVSLTVVGDGPLRASLEARARGLDVTFAGQLGRAELVRRYAACDLAVFPSVLAASGDKDGLPVALLEAMSAGCTIVASDVPGINEAVEDGTNGVLVPPGETERLTAVLDSLIADPELRARLGAAARETAEGYSADAVGARYRELLGTLSSVDAR</sequence>
<dbReference type="Gene3D" id="3.40.50.2000">
    <property type="entry name" value="Glycogen Phosphorylase B"/>
    <property type="match status" value="2"/>
</dbReference>
<dbReference type="SUPFAM" id="SSF53756">
    <property type="entry name" value="UDP-Glycosyltransferase/glycogen phosphorylase"/>
    <property type="match status" value="1"/>
</dbReference>
<evidence type="ECO:0000256" key="2">
    <source>
        <dbReference type="ARBA" id="ARBA00022676"/>
    </source>
</evidence>
<dbReference type="GO" id="GO:1901137">
    <property type="term" value="P:carbohydrate derivative biosynthetic process"/>
    <property type="evidence" value="ECO:0007669"/>
    <property type="project" value="UniProtKB-ARBA"/>
</dbReference>
<keyword evidence="3 7" id="KW-0808">Transferase</keyword>
<evidence type="ECO:0000256" key="4">
    <source>
        <dbReference type="SAM" id="MobiDB-lite"/>
    </source>
</evidence>
<dbReference type="Pfam" id="PF13579">
    <property type="entry name" value="Glyco_trans_4_4"/>
    <property type="match status" value="1"/>
</dbReference>
<evidence type="ECO:0000256" key="1">
    <source>
        <dbReference type="ARBA" id="ARBA00021292"/>
    </source>
</evidence>
<dbReference type="PANTHER" id="PTHR45947:SF3">
    <property type="entry name" value="SULFOQUINOVOSYL TRANSFERASE SQD2"/>
    <property type="match status" value="1"/>
</dbReference>
<comment type="caution">
    <text evidence="7">The sequence shown here is derived from an EMBL/GenBank/DDBJ whole genome shotgun (WGS) entry which is preliminary data.</text>
</comment>
<evidence type="ECO:0000259" key="5">
    <source>
        <dbReference type="Pfam" id="PF00534"/>
    </source>
</evidence>
<evidence type="ECO:0000313" key="8">
    <source>
        <dbReference type="Proteomes" id="UP000480122"/>
    </source>
</evidence>
<feature type="region of interest" description="Disordered" evidence="4">
    <location>
        <begin position="1"/>
        <end position="32"/>
    </location>
</feature>
<dbReference type="PANTHER" id="PTHR45947">
    <property type="entry name" value="SULFOQUINOVOSYL TRANSFERASE SQD2"/>
    <property type="match status" value="1"/>
</dbReference>
<dbReference type="EMBL" id="WODA01000014">
    <property type="protein sequence ID" value="MUN07027.1"/>
    <property type="molecule type" value="Genomic_DNA"/>
</dbReference>
<organism evidence="7 8">
    <name type="scientific">Agromyces luteolus</name>
    <dbReference type="NCBI Taxonomy" id="88373"/>
    <lineage>
        <taxon>Bacteria</taxon>
        <taxon>Bacillati</taxon>
        <taxon>Actinomycetota</taxon>
        <taxon>Actinomycetes</taxon>
        <taxon>Micrococcales</taxon>
        <taxon>Microbacteriaceae</taxon>
        <taxon>Agromyces</taxon>
    </lineage>
</organism>
<keyword evidence="2" id="KW-0328">Glycosyltransferase</keyword>
<reference evidence="7 8" key="1">
    <citation type="submission" date="2019-11" db="EMBL/GenBank/DDBJ databases">
        <title>Agromyces kandeliae sp. nov., isolated from mangrove soil.</title>
        <authorList>
            <person name="Wang R."/>
        </authorList>
    </citation>
    <scope>NUCLEOTIDE SEQUENCE [LARGE SCALE GENOMIC DNA]</scope>
    <source>
        <strain evidence="7 8">JCM 11431</strain>
    </source>
</reference>
<accession>A0A7C9HHD8</accession>